<keyword evidence="1" id="KW-0472">Membrane</keyword>
<keyword evidence="1" id="KW-0812">Transmembrane</keyword>
<proteinExistence type="predicted"/>
<name>A0A914XB39_9BILA</name>
<dbReference type="PANTHER" id="PTHR31967">
    <property type="entry name" value="GROUNDHOG (HEDGEHOG-LIKE FAMILY)-RELATED"/>
    <property type="match status" value="1"/>
</dbReference>
<dbReference type="InterPro" id="IPR005069">
    <property type="entry name" value="Nucl-diP-sugar_transferase"/>
</dbReference>
<dbReference type="WBParaSite" id="PSAMB.scaffold71size86828.g1611.t1">
    <property type="protein sequence ID" value="PSAMB.scaffold71size86828.g1611.t1"/>
    <property type="gene ID" value="PSAMB.scaffold71size86828.g1611"/>
</dbReference>
<feature type="domain" description="Nucleotide-diphospho-sugar transferase" evidence="2">
    <location>
        <begin position="122"/>
        <end position="316"/>
    </location>
</feature>
<reference evidence="4" key="1">
    <citation type="submission" date="2022-11" db="UniProtKB">
        <authorList>
            <consortium name="WormBaseParasite"/>
        </authorList>
    </citation>
    <scope>IDENTIFICATION</scope>
</reference>
<evidence type="ECO:0000313" key="4">
    <source>
        <dbReference type="WBParaSite" id="PSAMB.scaffold71size86828.g1611.t1"/>
    </source>
</evidence>
<evidence type="ECO:0000259" key="2">
    <source>
        <dbReference type="Pfam" id="PF03407"/>
    </source>
</evidence>
<evidence type="ECO:0000256" key="1">
    <source>
        <dbReference type="SAM" id="Phobius"/>
    </source>
</evidence>
<dbReference type="PANTHER" id="PTHR31967:SF4">
    <property type="entry name" value="NUCLEOTIDE-DIPHOSPHO-SUGAR TRANSFERASE DOMAIN-CONTAINING PROTEIN"/>
    <property type="match status" value="1"/>
</dbReference>
<dbReference type="Pfam" id="PF03407">
    <property type="entry name" value="Nucleotid_trans"/>
    <property type="match status" value="1"/>
</dbReference>
<dbReference type="Proteomes" id="UP000887566">
    <property type="component" value="Unplaced"/>
</dbReference>
<protein>
    <submittedName>
        <fullName evidence="4">Nucleotide-diphospho-sugar transferase domain-containing protein</fullName>
    </submittedName>
</protein>
<dbReference type="AlphaFoldDB" id="A0A914XB39"/>
<evidence type="ECO:0000313" key="3">
    <source>
        <dbReference type="Proteomes" id="UP000887566"/>
    </source>
</evidence>
<feature type="transmembrane region" description="Helical" evidence="1">
    <location>
        <begin position="363"/>
        <end position="384"/>
    </location>
</feature>
<organism evidence="3 4">
    <name type="scientific">Plectus sambesii</name>
    <dbReference type="NCBI Taxonomy" id="2011161"/>
    <lineage>
        <taxon>Eukaryota</taxon>
        <taxon>Metazoa</taxon>
        <taxon>Ecdysozoa</taxon>
        <taxon>Nematoda</taxon>
        <taxon>Chromadorea</taxon>
        <taxon>Plectida</taxon>
        <taxon>Plectina</taxon>
        <taxon>Plectoidea</taxon>
        <taxon>Plectidae</taxon>
        <taxon>Plectus</taxon>
    </lineage>
</organism>
<keyword evidence="1" id="KW-1133">Transmembrane helix</keyword>
<sequence length="395" mass="45094">MTLNVARLSGDAWPCLRHLPTRVMTATAPAQGVGLKRTIKWLLNIVFVLLINNVFKGQTVVDSVRQCSDSVSKEAILADVYFQQLLTDMKSWSEPPVVILLNSYAVNMTLNWLCNTAAMDGVHSSTIIVAMDDESKRALLTQWPKLRIVQFKTPCLQETFKPGDATYLTFFLFRTNLIRALLTADRAFWMLQADTFWRENLLNLRLDLTYNSSDVLLDQQGFDGTSELRRGQMNGANFLVNPTKQSVALFDRLAWFQTNVYVTDADAIKVMCHDTLEYDCQFIPYRYVSGWEWIYGEQSDPPYCIQMDGETEGGKAETMAKYNMWFLHDNASCNSTAVEQARVLMDRGHIPRLYSSSKMKQKFLLGLGQMLTSIPLFGTFYMQYGGIPSMYLQFF</sequence>
<accession>A0A914XB39</accession>
<keyword evidence="3" id="KW-1185">Reference proteome</keyword>